<keyword evidence="2" id="KW-0479">Metal-binding</keyword>
<comment type="similarity">
    <text evidence="1">Belongs to the methylmalonyl-CoA epimerase family.</text>
</comment>
<dbReference type="PANTHER" id="PTHR43048:SF3">
    <property type="entry name" value="METHYLMALONYL-COA EPIMERASE, MITOCHONDRIAL"/>
    <property type="match status" value="1"/>
</dbReference>
<evidence type="ECO:0000256" key="8">
    <source>
        <dbReference type="ARBA" id="ARBA00071337"/>
    </source>
</evidence>
<dbReference type="InterPro" id="IPR051785">
    <property type="entry name" value="MMCE/EMCE_epimerase"/>
</dbReference>
<dbReference type="CDD" id="cd07249">
    <property type="entry name" value="MMCE"/>
    <property type="match status" value="1"/>
</dbReference>
<dbReference type="FunFam" id="3.10.180.10:FF:000003">
    <property type="entry name" value="Methylmalonyl-CoA epimerase, mitochondrial"/>
    <property type="match status" value="1"/>
</dbReference>
<dbReference type="EC" id="5.1.99.1" evidence="7"/>
<evidence type="ECO:0000256" key="1">
    <source>
        <dbReference type="ARBA" id="ARBA00009308"/>
    </source>
</evidence>
<evidence type="ECO:0000256" key="2">
    <source>
        <dbReference type="ARBA" id="ARBA00022723"/>
    </source>
</evidence>
<name>A0A0V0J598_SCHSO</name>
<dbReference type="InterPro" id="IPR017515">
    <property type="entry name" value="MeMalonyl-CoA_epimerase"/>
</dbReference>
<dbReference type="AlphaFoldDB" id="A0A0V0J598"/>
<sequence length="172" mass="18852">MSRFQSLRKFVPFLTSFTRQASAPSKSWKAMRLNHVAIAVPNLEKASAFYRDVIGAKVSAPEPQPEHGVYTVFVQLDNTKLELLSPLGDKSPIAGFLEKNKAGGIHHICLDVSDIKAAIKDLGAKNVRTLGAEPKTGAHGYPVIFLHPKDASGVLTELEEPDEAWKKAHQKK</sequence>
<accession>A0A0V0J598</accession>
<proteinExistence type="inferred from homology"/>
<evidence type="ECO:0000256" key="6">
    <source>
        <dbReference type="ARBA" id="ARBA00053742"/>
    </source>
</evidence>
<dbReference type="InterPro" id="IPR029068">
    <property type="entry name" value="Glyas_Bleomycin-R_OHBP_Dase"/>
</dbReference>
<keyword evidence="4" id="KW-0170">Cobalt</keyword>
<dbReference type="EMBL" id="GEEE01000968">
    <property type="protein sequence ID" value="JAP62257.1"/>
    <property type="molecule type" value="Transcribed_RNA"/>
</dbReference>
<dbReference type="Gene3D" id="3.10.180.10">
    <property type="entry name" value="2,3-Dihydroxybiphenyl 1,2-Dioxygenase, domain 1"/>
    <property type="match status" value="1"/>
</dbReference>
<keyword evidence="3" id="KW-0413">Isomerase</keyword>
<gene>
    <name evidence="11" type="primary">MCEE</name>
    <name evidence="11" type="ORF">TR93093</name>
</gene>
<dbReference type="NCBIfam" id="TIGR03081">
    <property type="entry name" value="metmalonyl_epim"/>
    <property type="match status" value="1"/>
</dbReference>
<dbReference type="SUPFAM" id="SSF54593">
    <property type="entry name" value="Glyoxalase/Bleomycin resistance protein/Dihydroxybiphenyl dioxygenase"/>
    <property type="match status" value="1"/>
</dbReference>
<dbReference type="PROSITE" id="PS51819">
    <property type="entry name" value="VOC"/>
    <property type="match status" value="1"/>
</dbReference>
<dbReference type="EMBL" id="GEEE01002408">
    <property type="protein sequence ID" value="JAP60817.1"/>
    <property type="molecule type" value="Transcribed_RNA"/>
</dbReference>
<protein>
    <recommendedName>
        <fullName evidence="8">Methylmalonyl-CoA epimerase, mitochondrial</fullName>
        <ecNumber evidence="7">5.1.99.1</ecNumber>
    </recommendedName>
    <alternativeName>
        <fullName evidence="9">DL-methylmalonyl-CoA racemase</fullName>
    </alternativeName>
</protein>
<dbReference type="Pfam" id="PF13669">
    <property type="entry name" value="Glyoxalase_4"/>
    <property type="match status" value="1"/>
</dbReference>
<reference evidence="11" key="1">
    <citation type="submission" date="2016-01" db="EMBL/GenBank/DDBJ databases">
        <title>Reference transcriptome for the parasite Schistocephalus solidus: insights into the molecular evolution of parasitism.</title>
        <authorList>
            <person name="Hebert F.O."/>
            <person name="Grambauer S."/>
            <person name="Barber I."/>
            <person name="Landry C.R."/>
            <person name="Aubin-Horth N."/>
        </authorList>
    </citation>
    <scope>NUCLEOTIDE SEQUENCE</scope>
</reference>
<dbReference type="GO" id="GO:0046491">
    <property type="term" value="P:L-methylmalonyl-CoA metabolic process"/>
    <property type="evidence" value="ECO:0007669"/>
    <property type="project" value="TreeGrafter"/>
</dbReference>
<organism evidence="11">
    <name type="scientific">Schistocephalus solidus</name>
    <name type="common">Tapeworm</name>
    <dbReference type="NCBI Taxonomy" id="70667"/>
    <lineage>
        <taxon>Eukaryota</taxon>
        <taxon>Metazoa</taxon>
        <taxon>Spiralia</taxon>
        <taxon>Lophotrochozoa</taxon>
        <taxon>Platyhelminthes</taxon>
        <taxon>Cestoda</taxon>
        <taxon>Eucestoda</taxon>
        <taxon>Diphyllobothriidea</taxon>
        <taxon>Diphyllobothriidae</taxon>
        <taxon>Schistocephalus</taxon>
    </lineage>
</organism>
<evidence type="ECO:0000256" key="4">
    <source>
        <dbReference type="ARBA" id="ARBA00023285"/>
    </source>
</evidence>
<evidence type="ECO:0000256" key="7">
    <source>
        <dbReference type="ARBA" id="ARBA00066411"/>
    </source>
</evidence>
<feature type="domain" description="VOC" evidence="10">
    <location>
        <begin position="32"/>
        <end position="161"/>
    </location>
</feature>
<dbReference type="PANTHER" id="PTHR43048">
    <property type="entry name" value="METHYLMALONYL-COA EPIMERASE"/>
    <property type="match status" value="1"/>
</dbReference>
<evidence type="ECO:0000256" key="9">
    <source>
        <dbReference type="ARBA" id="ARBA00081771"/>
    </source>
</evidence>
<comment type="catalytic activity">
    <reaction evidence="5">
        <text>(R)-methylmalonyl-CoA = (S)-methylmalonyl-CoA</text>
        <dbReference type="Rhea" id="RHEA:20553"/>
        <dbReference type="ChEBI" id="CHEBI:57326"/>
        <dbReference type="ChEBI" id="CHEBI:57327"/>
        <dbReference type="EC" id="5.1.99.1"/>
    </reaction>
    <physiologicalReaction direction="right-to-left" evidence="5">
        <dbReference type="Rhea" id="RHEA:20555"/>
    </physiologicalReaction>
</comment>
<evidence type="ECO:0000313" key="11">
    <source>
        <dbReference type="EMBL" id="JAP60817.1"/>
    </source>
</evidence>
<dbReference type="GO" id="GO:0005739">
    <property type="term" value="C:mitochondrion"/>
    <property type="evidence" value="ECO:0007669"/>
    <property type="project" value="TreeGrafter"/>
</dbReference>
<comment type="function">
    <text evidence="6">Methylmalonyl-CoA epimerase involved in propionyl-CoA metabolism.</text>
</comment>
<dbReference type="GO" id="GO:0046872">
    <property type="term" value="F:metal ion binding"/>
    <property type="evidence" value="ECO:0007669"/>
    <property type="project" value="UniProtKB-KW"/>
</dbReference>
<evidence type="ECO:0000259" key="10">
    <source>
        <dbReference type="PROSITE" id="PS51819"/>
    </source>
</evidence>
<dbReference type="GO" id="GO:0004493">
    <property type="term" value="F:methylmalonyl-CoA epimerase activity"/>
    <property type="evidence" value="ECO:0007669"/>
    <property type="project" value="UniProtKB-EC"/>
</dbReference>
<evidence type="ECO:0000256" key="5">
    <source>
        <dbReference type="ARBA" id="ARBA00050406"/>
    </source>
</evidence>
<evidence type="ECO:0000256" key="3">
    <source>
        <dbReference type="ARBA" id="ARBA00023235"/>
    </source>
</evidence>
<dbReference type="InterPro" id="IPR037523">
    <property type="entry name" value="VOC_core"/>
</dbReference>